<dbReference type="InterPro" id="IPR050491">
    <property type="entry name" value="AmpC-like"/>
</dbReference>
<feature type="domain" description="Beta-lactamase-related" evidence="3">
    <location>
        <begin position="35"/>
        <end position="352"/>
    </location>
</feature>
<evidence type="ECO:0000313" key="6">
    <source>
        <dbReference type="Proteomes" id="UP000199690"/>
    </source>
</evidence>
<feature type="transmembrane region" description="Helical" evidence="1">
    <location>
        <begin position="409"/>
        <end position="433"/>
    </location>
</feature>
<evidence type="ECO:0000313" key="4">
    <source>
        <dbReference type="EMBL" id="SEG93515.1"/>
    </source>
</evidence>
<keyword evidence="1" id="KW-0812">Transmembrane</keyword>
<feature type="signal peptide" evidence="2">
    <location>
        <begin position="1"/>
        <end position="25"/>
    </location>
</feature>
<accession>A0A1I1SHB0</accession>
<feature type="transmembrane region" description="Helical" evidence="1">
    <location>
        <begin position="445"/>
        <end position="467"/>
    </location>
</feature>
<evidence type="ECO:0000256" key="2">
    <source>
        <dbReference type="SAM" id="SignalP"/>
    </source>
</evidence>
<evidence type="ECO:0000259" key="3">
    <source>
        <dbReference type="Pfam" id="PF00144"/>
    </source>
</evidence>
<dbReference type="Proteomes" id="UP000236729">
    <property type="component" value="Unassembled WGS sequence"/>
</dbReference>
<dbReference type="InterPro" id="IPR001466">
    <property type="entry name" value="Beta-lactam-related"/>
</dbReference>
<evidence type="ECO:0000313" key="5">
    <source>
        <dbReference type="EMBL" id="SFD45869.1"/>
    </source>
</evidence>
<dbReference type="Gene3D" id="3.40.710.10">
    <property type="entry name" value="DD-peptidase/beta-lactamase superfamily"/>
    <property type="match status" value="1"/>
</dbReference>
<dbReference type="InterPro" id="IPR012338">
    <property type="entry name" value="Beta-lactam/transpept-like"/>
</dbReference>
<feature type="transmembrane region" description="Helical" evidence="1">
    <location>
        <begin position="369"/>
        <end position="388"/>
    </location>
</feature>
<dbReference type="EMBL" id="FOME01000004">
    <property type="protein sequence ID" value="SFD45869.1"/>
    <property type="molecule type" value="Genomic_DNA"/>
</dbReference>
<keyword evidence="6" id="KW-1185">Reference proteome</keyword>
<evidence type="ECO:0000313" key="7">
    <source>
        <dbReference type="Proteomes" id="UP000236729"/>
    </source>
</evidence>
<dbReference type="Pfam" id="PF00144">
    <property type="entry name" value="Beta-lactamase"/>
    <property type="match status" value="1"/>
</dbReference>
<organism evidence="4 7">
    <name type="scientific">Saccharopolyspora kobensis</name>
    <dbReference type="NCBI Taxonomy" id="146035"/>
    <lineage>
        <taxon>Bacteria</taxon>
        <taxon>Bacillati</taxon>
        <taxon>Actinomycetota</taxon>
        <taxon>Actinomycetes</taxon>
        <taxon>Pseudonocardiales</taxon>
        <taxon>Pseudonocardiaceae</taxon>
        <taxon>Saccharopolyspora</taxon>
    </lineage>
</organism>
<keyword evidence="1" id="KW-0472">Membrane</keyword>
<dbReference type="EMBL" id="FNVB01000009">
    <property type="protein sequence ID" value="SEG93515.1"/>
    <property type="molecule type" value="Genomic_DNA"/>
</dbReference>
<protein>
    <submittedName>
        <fullName evidence="4">CubicO group peptidase, beta-lactamase class C family</fullName>
    </submittedName>
</protein>
<dbReference type="PANTHER" id="PTHR46825:SF9">
    <property type="entry name" value="BETA-LACTAMASE-RELATED DOMAIN-CONTAINING PROTEIN"/>
    <property type="match status" value="1"/>
</dbReference>
<feature type="chain" id="PRO_5039144973" evidence="2">
    <location>
        <begin position="26"/>
        <end position="478"/>
    </location>
</feature>
<dbReference type="AlphaFoldDB" id="A0A1H6E9J9"/>
<sequence length="478" mass="49551">MWTHGVPAKTGRVIFRTLVAALALAAPLPPAPADIDATVEEYLRSTGLPGAAVTVTRGTEVLHTAGYGRTPDGEPITERTPMAVASVSKSFTALAVLQLAESGRLELDGPVRAHLPEFRLADPRADRITVHQLLDQTSGLSDSTVHPFTRPQPGSLAEAVASMRSATLVAEPGERWEYHNPNYQVAARLVEVVSGLPFDDYLQRHVFGPLGMADSRAIDTADELPSSARGHLLVLGGAIAVPEPPAFGGGSGGVLSTAHDMAAWLIAQNNPGRAPIASAATITEAHTPSPESGSYALGWSVGITESGERLISHSGDLFTSTAYQALLPDSGYGIAVMSNTGLAHGDAAALADELIALVTGQPTRPPSSAAPAIDAVLLGLAIAAALLATRGAVRARRWAASRAGRISTALRLLPLLVPAVLCASINRIVGALYRGRDVALIQVPYLYPTFTVLLVTAALGGVVVIIARLTGLARAVGT</sequence>
<reference evidence="6 7" key="1">
    <citation type="submission" date="2016-10" db="EMBL/GenBank/DDBJ databases">
        <authorList>
            <person name="Varghese N."/>
            <person name="Submissions S."/>
        </authorList>
    </citation>
    <scope>NUCLEOTIDE SEQUENCE [LARGE SCALE GENOMIC DNA]</scope>
    <source>
        <strain evidence="7">ATCC 20501</strain>
        <strain evidence="5 6">CGMCC 4.3529</strain>
    </source>
</reference>
<accession>A0A1H6E9J9</accession>
<name>A0A1H6E9J9_9PSEU</name>
<keyword evidence="2" id="KW-0732">Signal</keyword>
<gene>
    <name evidence="4" type="ORF">SAMN02982929_05843</name>
    <name evidence="5" type="ORF">SAMN05216506_104373</name>
</gene>
<dbReference type="PANTHER" id="PTHR46825">
    <property type="entry name" value="D-ALANYL-D-ALANINE-CARBOXYPEPTIDASE/ENDOPEPTIDASE AMPH"/>
    <property type="match status" value="1"/>
</dbReference>
<dbReference type="SUPFAM" id="SSF56601">
    <property type="entry name" value="beta-lactamase/transpeptidase-like"/>
    <property type="match status" value="1"/>
</dbReference>
<dbReference type="SMR" id="A0A1H6E9J9"/>
<reference evidence="4" key="2">
    <citation type="submission" date="2016-10" db="EMBL/GenBank/DDBJ databases">
        <authorList>
            <person name="de Groot N.N."/>
        </authorList>
    </citation>
    <scope>NUCLEOTIDE SEQUENCE [LARGE SCALE GENOMIC DNA]</scope>
    <source>
        <strain evidence="4">ATCC 20501</strain>
    </source>
</reference>
<proteinExistence type="predicted"/>
<keyword evidence="1" id="KW-1133">Transmembrane helix</keyword>
<evidence type="ECO:0000256" key="1">
    <source>
        <dbReference type="SAM" id="Phobius"/>
    </source>
</evidence>
<dbReference type="Proteomes" id="UP000199690">
    <property type="component" value="Unassembled WGS sequence"/>
</dbReference>